<dbReference type="Gene3D" id="3.10.100.10">
    <property type="entry name" value="Mannose-Binding Protein A, subunit A"/>
    <property type="match status" value="1"/>
</dbReference>
<dbReference type="AlphaFoldDB" id="A0A6P8F5X0"/>
<evidence type="ECO:0000256" key="11">
    <source>
        <dbReference type="SAM" id="Phobius"/>
    </source>
</evidence>
<protein>
    <submittedName>
        <fullName evidence="15">Lymphatic vessel endothelial hyaluronic receptor 1b isoform X1</fullName>
    </submittedName>
</protein>
<dbReference type="PANTHER" id="PTHR10225">
    <property type="entry name" value="HYALURONAN RECEPTOR"/>
    <property type="match status" value="1"/>
</dbReference>
<dbReference type="SMART" id="SM00445">
    <property type="entry name" value="LINK"/>
    <property type="match status" value="1"/>
</dbReference>
<dbReference type="GO" id="GO:0004888">
    <property type="term" value="F:transmembrane signaling receptor activity"/>
    <property type="evidence" value="ECO:0007669"/>
    <property type="project" value="TreeGrafter"/>
</dbReference>
<feature type="region of interest" description="Disordered" evidence="10">
    <location>
        <begin position="176"/>
        <end position="261"/>
    </location>
</feature>
<feature type="compositionally biased region" description="Basic and acidic residues" evidence="10">
    <location>
        <begin position="316"/>
        <end position="325"/>
    </location>
</feature>
<evidence type="ECO:0000256" key="6">
    <source>
        <dbReference type="ARBA" id="ARBA00023157"/>
    </source>
</evidence>
<feature type="compositionally biased region" description="Low complexity" evidence="10">
    <location>
        <begin position="216"/>
        <end position="229"/>
    </location>
</feature>
<keyword evidence="2 11" id="KW-0812">Transmembrane</keyword>
<evidence type="ECO:0000259" key="13">
    <source>
        <dbReference type="PROSITE" id="PS50963"/>
    </source>
</evidence>
<dbReference type="GO" id="GO:0007155">
    <property type="term" value="P:cell adhesion"/>
    <property type="evidence" value="ECO:0007669"/>
    <property type="project" value="InterPro"/>
</dbReference>
<keyword evidence="14" id="KW-1185">Reference proteome</keyword>
<comment type="caution">
    <text evidence="9">Lacks conserved residue(s) required for the propagation of feature annotation.</text>
</comment>
<feature type="disulfide bond" evidence="9">
    <location>
        <begin position="82"/>
        <end position="103"/>
    </location>
</feature>
<accession>A0A6P8F5X0</accession>
<dbReference type="KEGG" id="char:116219380"/>
<evidence type="ECO:0000256" key="12">
    <source>
        <dbReference type="SAM" id="SignalP"/>
    </source>
</evidence>
<evidence type="ECO:0000256" key="7">
    <source>
        <dbReference type="ARBA" id="ARBA00023170"/>
    </source>
</evidence>
<dbReference type="PANTHER" id="PTHR10225:SF2">
    <property type="entry name" value="LYMPHATIC VESSEL ENDOTHELIAL HYALURONIC ACID RECEPTOR 1"/>
    <property type="match status" value="1"/>
</dbReference>
<evidence type="ECO:0000256" key="2">
    <source>
        <dbReference type="ARBA" id="ARBA00022692"/>
    </source>
</evidence>
<feature type="compositionally biased region" description="Low complexity" evidence="10">
    <location>
        <begin position="236"/>
        <end position="247"/>
    </location>
</feature>
<keyword evidence="5 11" id="KW-0472">Membrane</keyword>
<name>A0A6P8F5X0_CLUHA</name>
<feature type="compositionally biased region" description="Low complexity" evidence="10">
    <location>
        <begin position="182"/>
        <end position="194"/>
    </location>
</feature>
<reference evidence="15" key="1">
    <citation type="submission" date="2025-08" db="UniProtKB">
        <authorList>
            <consortium name="RefSeq"/>
        </authorList>
    </citation>
    <scope>IDENTIFICATION</scope>
</reference>
<dbReference type="SUPFAM" id="SSF56436">
    <property type="entry name" value="C-type lectin-like"/>
    <property type="match status" value="1"/>
</dbReference>
<keyword evidence="8" id="KW-0325">Glycoprotein</keyword>
<evidence type="ECO:0000256" key="9">
    <source>
        <dbReference type="PROSITE-ProRule" id="PRU00323"/>
    </source>
</evidence>
<evidence type="ECO:0000256" key="3">
    <source>
        <dbReference type="ARBA" id="ARBA00022729"/>
    </source>
</evidence>
<dbReference type="InterPro" id="IPR016187">
    <property type="entry name" value="CTDL_fold"/>
</dbReference>
<keyword evidence="4 11" id="KW-1133">Transmembrane helix</keyword>
<dbReference type="PROSITE" id="PS01241">
    <property type="entry name" value="LINK_1"/>
    <property type="match status" value="1"/>
</dbReference>
<proteinExistence type="predicted"/>
<evidence type="ECO:0000256" key="4">
    <source>
        <dbReference type="ARBA" id="ARBA00022989"/>
    </source>
</evidence>
<dbReference type="InterPro" id="IPR016186">
    <property type="entry name" value="C-type_lectin-like/link_sf"/>
</dbReference>
<dbReference type="InterPro" id="IPR000538">
    <property type="entry name" value="Link_dom"/>
</dbReference>
<evidence type="ECO:0000313" key="14">
    <source>
        <dbReference type="Proteomes" id="UP000515152"/>
    </source>
</evidence>
<dbReference type="GO" id="GO:0005886">
    <property type="term" value="C:plasma membrane"/>
    <property type="evidence" value="ECO:0007669"/>
    <property type="project" value="TreeGrafter"/>
</dbReference>
<dbReference type="InterPro" id="IPR043210">
    <property type="entry name" value="CD44_antigen-like"/>
</dbReference>
<dbReference type="GeneID" id="116219380"/>
<organism evidence="14 15">
    <name type="scientific">Clupea harengus</name>
    <name type="common">Atlantic herring</name>
    <dbReference type="NCBI Taxonomy" id="7950"/>
    <lineage>
        <taxon>Eukaryota</taxon>
        <taxon>Metazoa</taxon>
        <taxon>Chordata</taxon>
        <taxon>Craniata</taxon>
        <taxon>Vertebrata</taxon>
        <taxon>Euteleostomi</taxon>
        <taxon>Actinopterygii</taxon>
        <taxon>Neopterygii</taxon>
        <taxon>Teleostei</taxon>
        <taxon>Clupei</taxon>
        <taxon>Clupeiformes</taxon>
        <taxon>Clupeoidei</taxon>
        <taxon>Clupeidae</taxon>
        <taxon>Clupea</taxon>
    </lineage>
</organism>
<sequence length="355" mass="38236">MARHWTTSCLLLCAGAFCALALDLSQVQVTTRKTISGVFMVTLNNQYSFNASVASEACKALHANIATQAQVEMALLNGLEMCRFGWVEEKIVVVPRIQASPKCGNNKIGLVTWRAAESKAFDAFCFNADTVTTLRASTASIPTTERPDRSTSPQHPATFPPFLITSTLAKRLPVTTPTFTRSSLSPSILPPFSSKAPEHPPKSTSSSQFTYKALHTTTVTTTTTTRLPSSSPPSIPSSSSSSSLSPPVHTGDLAPSHSNYPEKSNVGAAPIAILTTAVLVLGILAGTAVYYKKKGRSLPFQRPAQEKGAAETEMFKHFRERDLKRRQSGGDGERSRKCSSDITLLMEQEAKAEIA</sequence>
<dbReference type="OrthoDB" id="9938473at2759"/>
<evidence type="ECO:0000256" key="8">
    <source>
        <dbReference type="ARBA" id="ARBA00023180"/>
    </source>
</evidence>
<keyword evidence="3 12" id="KW-0732">Signal</keyword>
<dbReference type="PROSITE" id="PS50963">
    <property type="entry name" value="LINK_2"/>
    <property type="match status" value="1"/>
</dbReference>
<evidence type="ECO:0000256" key="1">
    <source>
        <dbReference type="ARBA" id="ARBA00004167"/>
    </source>
</evidence>
<feature type="region of interest" description="Disordered" evidence="10">
    <location>
        <begin position="316"/>
        <end position="339"/>
    </location>
</feature>
<feature type="chain" id="PRO_5027754970" evidence="12">
    <location>
        <begin position="22"/>
        <end position="355"/>
    </location>
</feature>
<evidence type="ECO:0000256" key="5">
    <source>
        <dbReference type="ARBA" id="ARBA00023136"/>
    </source>
</evidence>
<comment type="subcellular location">
    <subcellularLocation>
        <location evidence="1">Membrane</location>
        <topology evidence="1">Single-pass membrane protein</topology>
    </subcellularLocation>
</comment>
<dbReference type="Proteomes" id="UP000515152">
    <property type="component" value="Chromosome 3"/>
</dbReference>
<gene>
    <name evidence="15" type="primary">lyve1b</name>
</gene>
<dbReference type="RefSeq" id="XP_031418542.1">
    <property type="nucleotide sequence ID" value="XM_031562682.2"/>
</dbReference>
<keyword evidence="6 9" id="KW-1015">Disulfide bond</keyword>
<evidence type="ECO:0000313" key="15">
    <source>
        <dbReference type="RefSeq" id="XP_031418542.1"/>
    </source>
</evidence>
<feature type="domain" description="Link" evidence="13">
    <location>
        <begin position="37"/>
        <end position="127"/>
    </location>
</feature>
<feature type="signal peptide" evidence="12">
    <location>
        <begin position="1"/>
        <end position="21"/>
    </location>
</feature>
<keyword evidence="7 15" id="KW-0675">Receptor</keyword>
<dbReference type="PRINTS" id="PR01265">
    <property type="entry name" value="LINKMODULE"/>
</dbReference>
<feature type="region of interest" description="Disordered" evidence="10">
    <location>
        <begin position="137"/>
        <end position="160"/>
    </location>
</feature>
<dbReference type="CTD" id="564249"/>
<dbReference type="GO" id="GO:0005540">
    <property type="term" value="F:hyaluronic acid binding"/>
    <property type="evidence" value="ECO:0007669"/>
    <property type="project" value="InterPro"/>
</dbReference>
<evidence type="ECO:0000256" key="10">
    <source>
        <dbReference type="SAM" id="MobiDB-lite"/>
    </source>
</evidence>
<feature type="transmembrane region" description="Helical" evidence="11">
    <location>
        <begin position="268"/>
        <end position="291"/>
    </location>
</feature>
<dbReference type="Pfam" id="PF00193">
    <property type="entry name" value="Xlink"/>
    <property type="match status" value="1"/>
</dbReference>